<feature type="transmembrane region" description="Helical" evidence="1">
    <location>
        <begin position="57"/>
        <end position="79"/>
    </location>
</feature>
<dbReference type="RefSeq" id="WP_050151142.1">
    <property type="nucleotide sequence ID" value="NZ_CP104006.1"/>
</dbReference>
<keyword evidence="3" id="KW-1185">Reference proteome</keyword>
<reference evidence="2" key="1">
    <citation type="submission" date="2022-08" db="EMBL/GenBank/DDBJ databases">
        <authorList>
            <person name="Bogun A."/>
            <person name="Kislichkina A."/>
            <person name="Solomentsev V."/>
            <person name="Skryabin Y."/>
            <person name="Sizova A."/>
            <person name="Platonov M."/>
            <person name="Dentovskaya S."/>
        </authorList>
    </citation>
    <scope>NUCLEOTIDE SEQUENCE</scope>
    <source>
        <strain evidence="2">SCPM-O-B-7604</strain>
    </source>
</reference>
<keyword evidence="1" id="KW-0472">Membrane</keyword>
<feature type="transmembrane region" description="Helical" evidence="1">
    <location>
        <begin position="100"/>
        <end position="121"/>
    </location>
</feature>
<accession>A0ABY5UJR1</accession>
<dbReference type="EMBL" id="CP104006">
    <property type="protein sequence ID" value="UWM43687.1"/>
    <property type="molecule type" value="Genomic_DNA"/>
</dbReference>
<keyword evidence="1" id="KW-1133">Transmembrane helix</keyword>
<gene>
    <name evidence="2" type="ORF">N0H69_13255</name>
</gene>
<feature type="transmembrane region" description="Helical" evidence="1">
    <location>
        <begin position="133"/>
        <end position="153"/>
    </location>
</feature>
<evidence type="ECO:0000256" key="1">
    <source>
        <dbReference type="SAM" id="Phobius"/>
    </source>
</evidence>
<name>A0ABY5UJR1_9GAMM</name>
<dbReference type="Proteomes" id="UP001057860">
    <property type="component" value="Chromosome"/>
</dbReference>
<sequence length="174" mass="20076">MEFSGLGKGLQHLVCLAKTLYKKRVKIVVYLVIVGFFFPCIAFFWDGGSGSSEMFESMVGSYTIFVILVGLVFIFSFLFKRQCIKWNLNRSFSLYEILDELCSLLGNILLIISGYCCFKFLTHDVSDRHYYGLMSIVILYLYALLEYISNGLLDECERKTKERADKKARTRQAN</sequence>
<protein>
    <submittedName>
        <fullName evidence="2">Uncharacterized protein</fullName>
    </submittedName>
</protein>
<keyword evidence="1" id="KW-0812">Transmembrane</keyword>
<feature type="transmembrane region" description="Helical" evidence="1">
    <location>
        <begin position="27"/>
        <end position="45"/>
    </location>
</feature>
<dbReference type="GeneID" id="75140984"/>
<evidence type="ECO:0000313" key="2">
    <source>
        <dbReference type="EMBL" id="UWM43687.1"/>
    </source>
</evidence>
<proteinExistence type="predicted"/>
<organism evidence="2 3">
    <name type="scientific">Yersinia alsatica</name>
    <dbReference type="NCBI Taxonomy" id="2890317"/>
    <lineage>
        <taxon>Bacteria</taxon>
        <taxon>Pseudomonadati</taxon>
        <taxon>Pseudomonadota</taxon>
        <taxon>Gammaproteobacteria</taxon>
        <taxon>Enterobacterales</taxon>
        <taxon>Yersiniaceae</taxon>
        <taxon>Yersinia</taxon>
    </lineage>
</organism>
<evidence type="ECO:0000313" key="3">
    <source>
        <dbReference type="Proteomes" id="UP001057860"/>
    </source>
</evidence>